<dbReference type="InterPro" id="IPR028939">
    <property type="entry name" value="P5C_Rdtase_cat_N"/>
</dbReference>
<sequence length="165" mass="17266">MTESVGIIGAGRIGRAMARIARRAGRPVTIANRRGPQSLMWPDVPKAVDGLAWEGRTVIDPTNAFDPSDLDGRTSSELVADLVTPARVVKTANNFAADVLASDPHQAGGRRVMFLSGEDAGAKAEVGELFEAAGFFAIDLGGLRDGGQLQQFGGPLAGQNLIRLA</sequence>
<reference evidence="2" key="1">
    <citation type="submission" date="2022-10" db="EMBL/GenBank/DDBJ databases">
        <title>The WGS of Solirubrobacter ginsenosidimutans DSM 21036.</title>
        <authorList>
            <person name="Jiang Z."/>
        </authorList>
    </citation>
    <scope>NUCLEOTIDE SEQUENCE</scope>
    <source>
        <strain evidence="2">DSM 21036</strain>
    </source>
</reference>
<evidence type="ECO:0000313" key="2">
    <source>
        <dbReference type="EMBL" id="MDA0164369.1"/>
    </source>
</evidence>
<dbReference type="RefSeq" id="WP_270043624.1">
    <property type="nucleotide sequence ID" value="NZ_JAPDOD010000033.1"/>
</dbReference>
<feature type="domain" description="Pyrroline-5-carboxylate reductase catalytic N-terminal" evidence="1">
    <location>
        <begin position="5"/>
        <end position="39"/>
    </location>
</feature>
<organism evidence="2 3">
    <name type="scientific">Solirubrobacter ginsenosidimutans</name>
    <dbReference type="NCBI Taxonomy" id="490573"/>
    <lineage>
        <taxon>Bacteria</taxon>
        <taxon>Bacillati</taxon>
        <taxon>Actinomycetota</taxon>
        <taxon>Thermoleophilia</taxon>
        <taxon>Solirubrobacterales</taxon>
        <taxon>Solirubrobacteraceae</taxon>
        <taxon>Solirubrobacter</taxon>
    </lineage>
</organism>
<dbReference type="InterPro" id="IPR036291">
    <property type="entry name" value="NAD(P)-bd_dom_sf"/>
</dbReference>
<comment type="caution">
    <text evidence="2">The sequence shown here is derived from an EMBL/GenBank/DDBJ whole genome shotgun (WGS) entry which is preliminary data.</text>
</comment>
<gene>
    <name evidence="2" type="ORF">OM076_29130</name>
</gene>
<evidence type="ECO:0000259" key="1">
    <source>
        <dbReference type="Pfam" id="PF03807"/>
    </source>
</evidence>
<dbReference type="AlphaFoldDB" id="A0A9X3S383"/>
<dbReference type="SUPFAM" id="SSF51735">
    <property type="entry name" value="NAD(P)-binding Rossmann-fold domains"/>
    <property type="match status" value="1"/>
</dbReference>
<dbReference type="EMBL" id="JAPDOD010000033">
    <property type="protein sequence ID" value="MDA0164369.1"/>
    <property type="molecule type" value="Genomic_DNA"/>
</dbReference>
<proteinExistence type="predicted"/>
<dbReference type="Proteomes" id="UP001149140">
    <property type="component" value="Unassembled WGS sequence"/>
</dbReference>
<name>A0A9X3S383_9ACTN</name>
<accession>A0A9X3S383</accession>
<dbReference type="Gene3D" id="3.40.50.720">
    <property type="entry name" value="NAD(P)-binding Rossmann-like Domain"/>
    <property type="match status" value="2"/>
</dbReference>
<dbReference type="Pfam" id="PF03807">
    <property type="entry name" value="F420_oxidored"/>
    <property type="match status" value="1"/>
</dbReference>
<keyword evidence="3" id="KW-1185">Reference proteome</keyword>
<protein>
    <submittedName>
        <fullName evidence="2">NAD(P)-binding domain-containing protein</fullName>
    </submittedName>
</protein>
<evidence type="ECO:0000313" key="3">
    <source>
        <dbReference type="Proteomes" id="UP001149140"/>
    </source>
</evidence>